<accession>A0A6J3MJ34</accession>
<reference evidence="2" key="1">
    <citation type="submission" date="2020-01" db="EMBL/GenBank/DDBJ databases">
        <authorList>
            <consortium name="DOE Joint Genome Institute"/>
            <person name="Haridas S."/>
            <person name="Albert R."/>
            <person name="Binder M."/>
            <person name="Bloem J."/>
            <person name="Labutti K."/>
            <person name="Salamov A."/>
            <person name="Andreopoulos B."/>
            <person name="Baker S.E."/>
            <person name="Barry K."/>
            <person name="Bills G."/>
            <person name="Bluhm B.H."/>
            <person name="Cannon C."/>
            <person name="Castanera R."/>
            <person name="Culley D.E."/>
            <person name="Daum C."/>
            <person name="Ezra D."/>
            <person name="Gonzalez J.B."/>
            <person name="Henrissat B."/>
            <person name="Kuo A."/>
            <person name="Liang C."/>
            <person name="Lipzen A."/>
            <person name="Lutzoni F."/>
            <person name="Magnuson J."/>
            <person name="Mondo S."/>
            <person name="Nolan M."/>
            <person name="Ohm R."/>
            <person name="Pangilinan J."/>
            <person name="Park H.-J."/>
            <person name="Ramirez L."/>
            <person name="Alfaro M."/>
            <person name="Sun H."/>
            <person name="Tritt A."/>
            <person name="Yoshinaga Y."/>
            <person name="Zwiers L.-H."/>
            <person name="Turgeon B.G."/>
            <person name="Goodwin S.B."/>
            <person name="Spatafora J.W."/>
            <person name="Crous P.W."/>
            <person name="Grigoriev I.V."/>
        </authorList>
    </citation>
    <scope>NUCLEOTIDE SEQUENCE</scope>
    <source>
        <strain evidence="2">CBS 342.82</strain>
    </source>
</reference>
<protein>
    <submittedName>
        <fullName evidence="2">Uncharacterized protein</fullName>
    </submittedName>
</protein>
<dbReference type="Proteomes" id="UP000504637">
    <property type="component" value="Unplaced"/>
</dbReference>
<keyword evidence="1" id="KW-1185">Reference proteome</keyword>
<dbReference type="AlphaFoldDB" id="A0A6J3MJ34"/>
<name>A0A6J3MJ34_9PEZI</name>
<reference evidence="2" key="3">
    <citation type="submission" date="2025-08" db="UniProtKB">
        <authorList>
            <consortium name="RefSeq"/>
        </authorList>
    </citation>
    <scope>IDENTIFICATION</scope>
    <source>
        <strain evidence="2">CBS 342.82</strain>
    </source>
</reference>
<organism evidence="2">
    <name type="scientific">Dissoconium aciculare CBS 342.82</name>
    <dbReference type="NCBI Taxonomy" id="1314786"/>
    <lineage>
        <taxon>Eukaryota</taxon>
        <taxon>Fungi</taxon>
        <taxon>Dikarya</taxon>
        <taxon>Ascomycota</taxon>
        <taxon>Pezizomycotina</taxon>
        <taxon>Dothideomycetes</taxon>
        <taxon>Dothideomycetidae</taxon>
        <taxon>Mycosphaerellales</taxon>
        <taxon>Dissoconiaceae</taxon>
        <taxon>Dissoconium</taxon>
    </lineage>
</organism>
<sequence>MCSDLLAVSQPLSQRLPVCAFLSLQMTNQDYPGNVDRSSEHVYLLQKRTYTSIPKQLDIMFQTSQMSQNGFCQKLSLINSNFEHASRPPTSRVSNLAHQIFVNAPESPASLGHKCRQTTPISSSQCSRPRHSLINTTSRILLRNAVSESAETSVKCPW</sequence>
<reference evidence="2" key="2">
    <citation type="submission" date="2020-04" db="EMBL/GenBank/DDBJ databases">
        <authorList>
            <consortium name="NCBI Genome Project"/>
        </authorList>
    </citation>
    <scope>NUCLEOTIDE SEQUENCE</scope>
    <source>
        <strain evidence="2">CBS 342.82</strain>
    </source>
</reference>
<dbReference type="GeneID" id="54357261"/>
<evidence type="ECO:0000313" key="2">
    <source>
        <dbReference type="RefSeq" id="XP_033463968.1"/>
    </source>
</evidence>
<dbReference type="RefSeq" id="XP_033463968.1">
    <property type="nucleotide sequence ID" value="XM_033599462.1"/>
</dbReference>
<proteinExistence type="predicted"/>
<evidence type="ECO:0000313" key="1">
    <source>
        <dbReference type="Proteomes" id="UP000504637"/>
    </source>
</evidence>
<gene>
    <name evidence="2" type="ORF">K489DRAFT_1812</name>
</gene>